<gene>
    <name evidence="1" type="ORF">GACE_0332</name>
</gene>
<proteinExistence type="predicted"/>
<evidence type="ECO:0000313" key="1">
    <source>
        <dbReference type="EMBL" id="AIY89389.1"/>
    </source>
</evidence>
<reference evidence="1 2" key="1">
    <citation type="journal article" date="2015" name="Appl. Environ. Microbiol.">
        <title>The Geoglobus acetivorans genome: Fe(III) reduction, acetate utilization, autotrophic growth, and degradation of aromatic compounds in a hyperthermophilic archaeon.</title>
        <authorList>
            <person name="Mardanov A.V."/>
            <person name="Slododkina G.B."/>
            <person name="Slobodkin A.I."/>
            <person name="Beletsky A.V."/>
            <person name="Gavrilov S.N."/>
            <person name="Kublanov I.V."/>
            <person name="Bonch-Osmolovskaya E.A."/>
            <person name="Skryabin K.G."/>
            <person name="Ravin N.V."/>
        </authorList>
    </citation>
    <scope>NUCLEOTIDE SEQUENCE [LARGE SCALE GENOMIC DNA]</scope>
    <source>
        <strain evidence="1 2">SBH6</strain>
    </source>
</reference>
<evidence type="ECO:0000313" key="2">
    <source>
        <dbReference type="Proteomes" id="UP000030624"/>
    </source>
</evidence>
<dbReference type="KEGG" id="gac:GACE_0332"/>
<protein>
    <submittedName>
        <fullName evidence="1">Uncharacterized protein</fullName>
    </submittedName>
</protein>
<dbReference type="Proteomes" id="UP000030624">
    <property type="component" value="Chromosome"/>
</dbReference>
<name>A0A0A7GBI8_GEOAI</name>
<organism evidence="1 2">
    <name type="scientific">Geoglobus acetivorans</name>
    <dbReference type="NCBI Taxonomy" id="565033"/>
    <lineage>
        <taxon>Archaea</taxon>
        <taxon>Methanobacteriati</taxon>
        <taxon>Methanobacteriota</taxon>
        <taxon>Archaeoglobi</taxon>
        <taxon>Archaeoglobales</taxon>
        <taxon>Archaeoglobaceae</taxon>
        <taxon>Geoglobus</taxon>
    </lineage>
</organism>
<dbReference type="STRING" id="565033.GACE_0332"/>
<dbReference type="EMBL" id="CP009552">
    <property type="protein sequence ID" value="AIY89389.1"/>
    <property type="molecule type" value="Genomic_DNA"/>
</dbReference>
<accession>A0A0A7GBI8</accession>
<dbReference type="HOGENOM" id="CLU_1192594_0_0_2"/>
<dbReference type="eggNOG" id="arCOG07630">
    <property type="taxonomic scope" value="Archaea"/>
</dbReference>
<dbReference type="AlphaFoldDB" id="A0A0A7GBI8"/>
<sequence length="232" mass="26562">MIEKAKELGFDTEILTALYDELKENPSNQEIIKLLTFHAEALMQEKSINESHKKLADSLAKEMKAIGPINETFFEDYETFNRQTYRINHIAKTLNGRFRTEIPEIDLSRENFAGIQEVKKALGYSALIDSYNKLYESAEKLPSDSDEDYWEFYKNLFLFMADFYFLEEKVAYRAAFTTTGKIAATLGLAKTQAVLGPKGYGLLLSEIHWMLRGEINEGWAGLLEALRSESLV</sequence>